<feature type="compositionally biased region" description="Acidic residues" evidence="1">
    <location>
        <begin position="409"/>
        <end position="420"/>
    </location>
</feature>
<comment type="caution">
    <text evidence="4">The sequence shown here is derived from an EMBL/GenBank/DDBJ whole genome shotgun (WGS) entry which is preliminary data.</text>
</comment>
<dbReference type="EC" id="2.7.11.1" evidence="4"/>
<dbReference type="AlphaFoldDB" id="A0A5C5XML7"/>
<dbReference type="InterPro" id="IPR018391">
    <property type="entry name" value="PQQ_b-propeller_rpt"/>
</dbReference>
<name>A0A5C5XML7_9PLAN</name>
<gene>
    <name evidence="4" type="primary">afsK_2</name>
    <name evidence="4" type="ORF">Pan54_52100</name>
</gene>
<feature type="domain" description="Pyrrolo-quinoline quinone repeat" evidence="3">
    <location>
        <begin position="76"/>
        <end position="173"/>
    </location>
</feature>
<dbReference type="PANTHER" id="PTHR34512">
    <property type="entry name" value="CELL SURFACE PROTEIN"/>
    <property type="match status" value="1"/>
</dbReference>
<dbReference type="OrthoDB" id="273000at2"/>
<feature type="chain" id="PRO_5022978679" evidence="2">
    <location>
        <begin position="23"/>
        <end position="450"/>
    </location>
</feature>
<proteinExistence type="predicted"/>
<dbReference type="Gene3D" id="2.130.10.10">
    <property type="entry name" value="YVTN repeat-like/Quinoprotein amine dehydrogenase"/>
    <property type="match status" value="2"/>
</dbReference>
<evidence type="ECO:0000313" key="5">
    <source>
        <dbReference type="Proteomes" id="UP000316095"/>
    </source>
</evidence>
<evidence type="ECO:0000256" key="2">
    <source>
        <dbReference type="SAM" id="SignalP"/>
    </source>
</evidence>
<evidence type="ECO:0000313" key="4">
    <source>
        <dbReference type="EMBL" id="TWT64446.1"/>
    </source>
</evidence>
<keyword evidence="2" id="KW-0732">Signal</keyword>
<dbReference type="Pfam" id="PF13360">
    <property type="entry name" value="PQQ_2"/>
    <property type="match status" value="2"/>
</dbReference>
<accession>A0A5C5XML7</accession>
<keyword evidence="5" id="KW-1185">Reference proteome</keyword>
<protein>
    <submittedName>
        <fullName evidence="4">Serine/threonine-protein kinase AfsK</fullName>
        <ecNumber evidence="4">2.7.11.1</ecNumber>
    </submittedName>
</protein>
<reference evidence="4 5" key="1">
    <citation type="submission" date="2019-02" db="EMBL/GenBank/DDBJ databases">
        <title>Deep-cultivation of Planctomycetes and their phenomic and genomic characterization uncovers novel biology.</title>
        <authorList>
            <person name="Wiegand S."/>
            <person name="Jogler M."/>
            <person name="Boedeker C."/>
            <person name="Pinto D."/>
            <person name="Vollmers J."/>
            <person name="Rivas-Marin E."/>
            <person name="Kohn T."/>
            <person name="Peeters S.H."/>
            <person name="Heuer A."/>
            <person name="Rast P."/>
            <person name="Oberbeckmann S."/>
            <person name="Bunk B."/>
            <person name="Jeske O."/>
            <person name="Meyerdierks A."/>
            <person name="Storesund J.E."/>
            <person name="Kallscheuer N."/>
            <person name="Luecker S."/>
            <person name="Lage O.M."/>
            <person name="Pohl T."/>
            <person name="Merkel B.J."/>
            <person name="Hornburger P."/>
            <person name="Mueller R.-W."/>
            <person name="Bruemmer F."/>
            <person name="Labrenz M."/>
            <person name="Spormann A.M."/>
            <person name="Op Den Camp H."/>
            <person name="Overmann J."/>
            <person name="Amann R."/>
            <person name="Jetten M.S.M."/>
            <person name="Mascher T."/>
            <person name="Medema M.H."/>
            <person name="Devos D.P."/>
            <person name="Kaster A.-K."/>
            <person name="Ovreas L."/>
            <person name="Rohde M."/>
            <person name="Galperin M.Y."/>
            <person name="Jogler C."/>
        </authorList>
    </citation>
    <scope>NUCLEOTIDE SEQUENCE [LARGE SCALE GENOMIC DNA]</scope>
    <source>
        <strain evidence="4 5">Pan54</strain>
    </source>
</reference>
<dbReference type="InterPro" id="IPR015943">
    <property type="entry name" value="WD40/YVTN_repeat-like_dom_sf"/>
</dbReference>
<dbReference type="InterPro" id="IPR002372">
    <property type="entry name" value="PQQ_rpt_dom"/>
</dbReference>
<dbReference type="SMART" id="SM00564">
    <property type="entry name" value="PQQ"/>
    <property type="match status" value="5"/>
</dbReference>
<feature type="domain" description="Pyrrolo-quinoline quinone repeat" evidence="3">
    <location>
        <begin position="185"/>
        <end position="321"/>
    </location>
</feature>
<evidence type="ECO:0000256" key="1">
    <source>
        <dbReference type="SAM" id="MobiDB-lite"/>
    </source>
</evidence>
<dbReference type="Proteomes" id="UP000316095">
    <property type="component" value="Unassembled WGS sequence"/>
</dbReference>
<dbReference type="InterPro" id="IPR011047">
    <property type="entry name" value="Quinoprotein_ADH-like_sf"/>
</dbReference>
<organism evidence="4 5">
    <name type="scientific">Rubinisphaera italica</name>
    <dbReference type="NCBI Taxonomy" id="2527969"/>
    <lineage>
        <taxon>Bacteria</taxon>
        <taxon>Pseudomonadati</taxon>
        <taxon>Planctomycetota</taxon>
        <taxon>Planctomycetia</taxon>
        <taxon>Planctomycetales</taxon>
        <taxon>Planctomycetaceae</taxon>
        <taxon>Rubinisphaera</taxon>
    </lineage>
</organism>
<keyword evidence="4" id="KW-0808">Transferase</keyword>
<dbReference type="RefSeq" id="WP_146506158.1">
    <property type="nucleotide sequence ID" value="NZ_SJPG01000001.1"/>
</dbReference>
<feature type="signal peptide" evidence="2">
    <location>
        <begin position="1"/>
        <end position="22"/>
    </location>
</feature>
<dbReference type="GO" id="GO:0004674">
    <property type="term" value="F:protein serine/threonine kinase activity"/>
    <property type="evidence" value="ECO:0007669"/>
    <property type="project" value="UniProtKB-EC"/>
</dbReference>
<feature type="region of interest" description="Disordered" evidence="1">
    <location>
        <begin position="409"/>
        <end position="450"/>
    </location>
</feature>
<evidence type="ECO:0000259" key="3">
    <source>
        <dbReference type="Pfam" id="PF13360"/>
    </source>
</evidence>
<dbReference type="SUPFAM" id="SSF50998">
    <property type="entry name" value="Quinoprotein alcohol dehydrogenase-like"/>
    <property type="match status" value="1"/>
</dbReference>
<keyword evidence="4" id="KW-0418">Kinase</keyword>
<dbReference type="EMBL" id="SJPG01000001">
    <property type="protein sequence ID" value="TWT64446.1"/>
    <property type="molecule type" value="Genomic_DNA"/>
</dbReference>
<dbReference type="PANTHER" id="PTHR34512:SF30">
    <property type="entry name" value="OUTER MEMBRANE PROTEIN ASSEMBLY FACTOR BAMB"/>
    <property type="match status" value="1"/>
</dbReference>
<sequence length="450" mass="50061" precursor="true">MIRNITILSLLTVLSVCPSASAQVSLLNTNPVPAARNLNRYGLEIGWVGQATLEFGRDKIQHISIDERSVIAISSTGMVTMFDAETGDKIWVNRIGRGTQATFKPVMNDNDVLIVTGMTLYSLDRARGDINWNITLPQMASTAPSVDDQQIYVGTLDGSVYAFDLRKIRQLYNERLLPDYSLATQAWRYKTAEKITSPPVSYGRAVSFASQDKSLYTVSAATRKLLFQFETDAPISAPLVIHNDYMFLASEDFNFYCLNAKNGQVRWSFLSGLPIRKSPYIIEGTIQGVRTEVVYVLPETGGLSALDAYNGFPIWSEPQKRAVDFRAATQNFVFVTDAINNILILERNFGEVVGMIPATSFKVDTNNARTDRLFMVRENGLIVMIRESESTYPTYFKYPERRPITPEVYDPEMDQLEEGDSSAVVPGEGNDDGSTVVPTDDNGTLIPGDQ</sequence>